<dbReference type="Proteomes" id="UP000694569">
    <property type="component" value="Unplaced"/>
</dbReference>
<evidence type="ECO:0000313" key="4">
    <source>
        <dbReference type="Proteomes" id="UP000694569"/>
    </source>
</evidence>
<dbReference type="PANTHER" id="PTHR33166">
    <property type="entry name" value="GAG_P30 DOMAIN-CONTAINING PROTEIN"/>
    <property type="match status" value="1"/>
</dbReference>
<dbReference type="OrthoDB" id="9806270at2759"/>
<reference evidence="3" key="2">
    <citation type="submission" date="2025-09" db="UniProtKB">
        <authorList>
            <consortium name="Ensembl"/>
        </authorList>
    </citation>
    <scope>IDENTIFICATION</scope>
</reference>
<dbReference type="InterPro" id="IPR003036">
    <property type="entry name" value="Gag_P30"/>
</dbReference>
<dbReference type="InterPro" id="IPR008919">
    <property type="entry name" value="Retrov_capsid_N"/>
</dbReference>
<keyword evidence="4" id="KW-1185">Reference proteome</keyword>
<sequence length="358" mass="39303">MMAGRNKKQVPPNKENNKKKRPVLVEQPEEIDPLSPPYSSHYGAAREALRAAAAQGERGRRVAATAPPAPSTQAGGVAEEEEGAVGGGDREVPPGKIEMPDGSMYKLVDREDSDDGDESEGVKQGATTRAANNVYKPQDLYQHNPGKSGMQMPLREVSGPLLENGAPGPVHYTYVPFTTTDLFNWKTHTPLYSTNPAAVASIIESIMLTHNPTWADCQQLMLTMFTTEERARINSSARKILLPQAVADVRAQPEAWAEEHYPKTDPKWPYNTAAGIAHLQTYRTAVIMGVKAGGKKPTNMGKIADIVQDFKESPSAFLERLLDAYRMYSPIDPEAAENHRLINSSFVGQSQRDIRNKI</sequence>
<evidence type="ECO:0000313" key="3">
    <source>
        <dbReference type="Ensembl" id="ENSLLEP00000038449.1"/>
    </source>
</evidence>
<organism evidence="3 4">
    <name type="scientific">Leptobrachium leishanense</name>
    <name type="common">Leishan spiny toad</name>
    <dbReference type="NCBI Taxonomy" id="445787"/>
    <lineage>
        <taxon>Eukaryota</taxon>
        <taxon>Metazoa</taxon>
        <taxon>Chordata</taxon>
        <taxon>Craniata</taxon>
        <taxon>Vertebrata</taxon>
        <taxon>Euteleostomi</taxon>
        <taxon>Amphibia</taxon>
        <taxon>Batrachia</taxon>
        <taxon>Anura</taxon>
        <taxon>Pelobatoidea</taxon>
        <taxon>Megophryidae</taxon>
        <taxon>Leptobrachium</taxon>
    </lineage>
</organism>
<dbReference type="Pfam" id="PF02093">
    <property type="entry name" value="Gag_p30"/>
    <property type="match status" value="1"/>
</dbReference>
<dbReference type="Ensembl" id="ENSLLET00000039968.1">
    <property type="protein sequence ID" value="ENSLLEP00000038449.1"/>
    <property type="gene ID" value="ENSLLEG00000024399.1"/>
</dbReference>
<dbReference type="GeneTree" id="ENSGT01140000282634"/>
<dbReference type="SUPFAM" id="SSF47943">
    <property type="entry name" value="Retrovirus capsid protein, N-terminal core domain"/>
    <property type="match status" value="1"/>
</dbReference>
<proteinExistence type="predicted"/>
<accession>A0A8C5WHH5</accession>
<protein>
    <recommendedName>
        <fullName evidence="2">Core shell protein Gag P30 domain-containing protein</fullName>
    </recommendedName>
</protein>
<reference evidence="3" key="1">
    <citation type="submission" date="2025-08" db="UniProtKB">
        <authorList>
            <consortium name="Ensembl"/>
        </authorList>
    </citation>
    <scope>IDENTIFICATION</scope>
</reference>
<feature type="region of interest" description="Disordered" evidence="1">
    <location>
        <begin position="1"/>
        <end position="146"/>
    </location>
</feature>
<feature type="compositionally biased region" description="Low complexity" evidence="1">
    <location>
        <begin position="43"/>
        <end position="77"/>
    </location>
</feature>
<evidence type="ECO:0000256" key="1">
    <source>
        <dbReference type="SAM" id="MobiDB-lite"/>
    </source>
</evidence>
<dbReference type="Gene3D" id="1.10.375.10">
    <property type="entry name" value="Human Immunodeficiency Virus Type 1 Capsid Protein"/>
    <property type="match status" value="1"/>
</dbReference>
<dbReference type="AlphaFoldDB" id="A0A8C5WHH5"/>
<name>A0A8C5WHH5_9ANUR</name>
<dbReference type="GO" id="GO:0019068">
    <property type="term" value="P:virion assembly"/>
    <property type="evidence" value="ECO:0007669"/>
    <property type="project" value="InterPro"/>
</dbReference>
<dbReference type="InterPro" id="IPR050462">
    <property type="entry name" value="Retroviral_Gag-Pol_poly"/>
</dbReference>
<evidence type="ECO:0000259" key="2">
    <source>
        <dbReference type="Pfam" id="PF02093"/>
    </source>
</evidence>
<feature type="domain" description="Core shell protein Gag P30" evidence="2">
    <location>
        <begin position="181"/>
        <end position="358"/>
    </location>
</feature>